<gene>
    <name evidence="1" type="ORF">H7J73_16125</name>
</gene>
<accession>A0ABT3CDJ5</accession>
<organism evidence="1 2">
    <name type="scientific">Mycolicibacterium komossense</name>
    <dbReference type="NCBI Taxonomy" id="1779"/>
    <lineage>
        <taxon>Bacteria</taxon>
        <taxon>Bacillati</taxon>
        <taxon>Actinomycetota</taxon>
        <taxon>Actinomycetes</taxon>
        <taxon>Mycobacteriales</taxon>
        <taxon>Mycobacteriaceae</taxon>
        <taxon>Mycolicibacterium</taxon>
    </lineage>
</organism>
<dbReference type="Proteomes" id="UP001526201">
    <property type="component" value="Unassembled WGS sequence"/>
</dbReference>
<sequence length="204" mass="22355">MPIGDEVGQTRHRFLDGLAHVGATLSEHLDIPAHDLWEMRNGYALCTSEGLDAISAALSNADERLSQELRGELAIGLHRNVEVTRIPGETPHVSQAFCSALPVAYSHIPGQRWESFARLVLEAAYEATLLAAAEDVDTNTVLLTRVGGNAFGNDDNWIDDAIVRALRTVEHAGLDVRLVSHGNIHPSMQRIADDWSRHGRTTPR</sequence>
<dbReference type="PANTHER" id="PTHR35609:SF1">
    <property type="entry name" value="MACRO DOMAIN-CONTAINING PROTEIN"/>
    <property type="match status" value="1"/>
</dbReference>
<dbReference type="PANTHER" id="PTHR35609">
    <property type="entry name" value="MACRO DOMAIN-CONTAINING PROTEIN"/>
    <property type="match status" value="1"/>
</dbReference>
<protein>
    <submittedName>
        <fullName evidence="1">Uncharacterized protein</fullName>
    </submittedName>
</protein>
<comment type="caution">
    <text evidence="1">The sequence shown here is derived from an EMBL/GenBank/DDBJ whole genome shotgun (WGS) entry which is preliminary data.</text>
</comment>
<dbReference type="RefSeq" id="WP_264068486.1">
    <property type="nucleotide sequence ID" value="NZ_JACKTY010000029.1"/>
</dbReference>
<evidence type="ECO:0000313" key="2">
    <source>
        <dbReference type="Proteomes" id="UP001526201"/>
    </source>
</evidence>
<evidence type="ECO:0000313" key="1">
    <source>
        <dbReference type="EMBL" id="MCV7227555.1"/>
    </source>
</evidence>
<keyword evidence="2" id="KW-1185">Reference proteome</keyword>
<dbReference type="EMBL" id="JACKTY010000029">
    <property type="protein sequence ID" value="MCV7227555.1"/>
    <property type="molecule type" value="Genomic_DNA"/>
</dbReference>
<name>A0ABT3CDJ5_9MYCO</name>
<proteinExistence type="predicted"/>
<reference evidence="1 2" key="1">
    <citation type="journal article" date="2022" name="BMC Genomics">
        <title>Comparative genome analysis of mycobacteria focusing on tRNA and non-coding RNA.</title>
        <authorList>
            <person name="Behra P.R.K."/>
            <person name="Pettersson B.M.F."/>
            <person name="Ramesh M."/>
            <person name="Das S."/>
            <person name="Dasgupta S."/>
            <person name="Kirsebom L.A."/>
        </authorList>
    </citation>
    <scope>NUCLEOTIDE SEQUENCE [LARGE SCALE GENOMIC DNA]</scope>
    <source>
        <strain evidence="1 2">DSM 44078</strain>
    </source>
</reference>